<reference evidence="1 2" key="1">
    <citation type="submission" date="2015-10" db="EMBL/GenBank/DDBJ databases">
        <title>Draft genome sequence of Salegentibacter salinarum KCTC 12975.</title>
        <authorList>
            <person name="Lin W."/>
            <person name="Zheng Q."/>
        </authorList>
    </citation>
    <scope>NUCLEOTIDE SEQUENCE [LARGE SCALE GENOMIC DNA]</scope>
    <source>
        <strain evidence="1 2">KCTC 12975</strain>
    </source>
</reference>
<comment type="caution">
    <text evidence="1">The sequence shown here is derived from an EMBL/GenBank/DDBJ whole genome shotgun (WGS) entry which is preliminary data.</text>
</comment>
<dbReference type="EMBL" id="LKTS01000013">
    <property type="protein sequence ID" value="PKD19441.1"/>
    <property type="molecule type" value="Genomic_DNA"/>
</dbReference>
<accession>A0A2N0TXI8</accession>
<protein>
    <submittedName>
        <fullName evidence="1">Uncharacterized protein</fullName>
    </submittedName>
</protein>
<evidence type="ECO:0000313" key="1">
    <source>
        <dbReference type="EMBL" id="PKD19441.1"/>
    </source>
</evidence>
<sequence length="59" mass="6745">MFGFFFKGSGKYRKTQKEAKAIKGMITNVAIAKDNLPFNIDKKTRTCYATLHHLVPCKH</sequence>
<dbReference type="Proteomes" id="UP000232673">
    <property type="component" value="Unassembled WGS sequence"/>
</dbReference>
<dbReference type="AlphaFoldDB" id="A0A2N0TXI8"/>
<proteinExistence type="predicted"/>
<gene>
    <name evidence="1" type="ORF">APR41_15890</name>
</gene>
<evidence type="ECO:0000313" key="2">
    <source>
        <dbReference type="Proteomes" id="UP000232673"/>
    </source>
</evidence>
<name>A0A2N0TXI8_9FLAO</name>
<organism evidence="1 2">
    <name type="scientific">Salegentibacter salinarum</name>
    <dbReference type="NCBI Taxonomy" id="447422"/>
    <lineage>
        <taxon>Bacteria</taxon>
        <taxon>Pseudomonadati</taxon>
        <taxon>Bacteroidota</taxon>
        <taxon>Flavobacteriia</taxon>
        <taxon>Flavobacteriales</taxon>
        <taxon>Flavobacteriaceae</taxon>
        <taxon>Salegentibacter</taxon>
    </lineage>
</organism>
<keyword evidence="2" id="KW-1185">Reference proteome</keyword>